<organism evidence="1 2">
    <name type="scientific">Flavobacterium branchiophilum (strain FL-15)</name>
    <dbReference type="NCBI Taxonomy" id="1034807"/>
    <lineage>
        <taxon>Bacteria</taxon>
        <taxon>Pseudomonadati</taxon>
        <taxon>Bacteroidota</taxon>
        <taxon>Flavobacteriia</taxon>
        <taxon>Flavobacteriales</taxon>
        <taxon>Flavobacteriaceae</taxon>
        <taxon>Flavobacterium</taxon>
    </lineage>
</organism>
<keyword evidence="2" id="KW-1185">Reference proteome</keyword>
<evidence type="ECO:0000313" key="1">
    <source>
        <dbReference type="EMBL" id="CCB68429.1"/>
    </source>
</evidence>
<dbReference type="Proteomes" id="UP000009186">
    <property type="component" value="Chromosome"/>
</dbReference>
<gene>
    <name evidence="1" type="ordered locus">FBFL15_0293</name>
</gene>
<keyword evidence="1" id="KW-0449">Lipoprotein</keyword>
<sequence>MKKIILAFTVAVLLFSCEKDETVADSKTSASNRELLDKDGKLAYSASTLDFGSPKPYTGDFLNLNTNNNGKGIGGKITYIVTGYFQLWNNGEWVSKNENRSYDCYITVSSRSGDQVDLAFRFLPKGSPINFNSNKPADFWLRYQVRNRYNPFWYRSHRITRYDMDSFISSTNQGVDSYDKLWGSGAPWIYDGFMRHQDWHDFIRWDNALSYTRTSRGITIHDWEKGNGINFLEIKVYDRPSNENIVAEEITNAPSKW</sequence>
<name>G2Z4F4_FLABF</name>
<evidence type="ECO:0000313" key="2">
    <source>
        <dbReference type="Proteomes" id="UP000009186"/>
    </source>
</evidence>
<dbReference type="EMBL" id="FQ859183">
    <property type="protein sequence ID" value="CCB68429.1"/>
    <property type="molecule type" value="Genomic_DNA"/>
</dbReference>
<dbReference type="HOGENOM" id="CLU_1080736_0_0_10"/>
<dbReference type="STRING" id="1034807.FBFL15_0293"/>
<dbReference type="RefSeq" id="WP_014082909.1">
    <property type="nucleotide sequence ID" value="NC_016001.1"/>
</dbReference>
<protein>
    <submittedName>
        <fullName evidence="1">Hypothetical lipoprotein</fullName>
    </submittedName>
</protein>
<accession>G2Z4F4</accession>
<dbReference type="KEGG" id="fbr:FBFL15_0293"/>
<reference evidence="1 2" key="1">
    <citation type="journal article" date="2011" name="Appl. Environ. Microbiol.">
        <title>Complete genome sequence of the fish pathogen Flavobacterium branchiophilum.</title>
        <authorList>
            <consortium name="1:IP"/>
            <consortium name="Microbial Evolutionary Genomics,F-75015 Paris"/>
            <consortium name="France 2:CNRS"/>
            <consortium name="URA2171"/>
            <consortium name="F-75015 Paris,France 3:Unite de Virologie et Immunologie Mol."/>
            <consortium name="INRA,78352 Jouy en Josas Cedex"/>
            <consortium name="France. 4:Unite de Mathemathique"/>
            <consortium name="Informatique et Genome,INRA"/>
            <consortium name="78352 Jouy en Josas Cedex"/>
            <consortium name="France. 5:CEA/Genoscope"/>
            <consortium name="Evry"/>
            <consortium name="France"/>
            <person name="Touchon M."/>
            <person name="Barbier P."/>
            <person name="Bernardet J.F."/>
            <person name="Loux V."/>
            <person name="Vacherie B."/>
            <person name="Barbe V."/>
            <person name="Rocha E.P."/>
            <person name="Duchaud E."/>
        </authorList>
    </citation>
    <scope>NUCLEOTIDE SEQUENCE [LARGE SCALE GENOMIC DNA]</scope>
    <source>
        <strain evidence="1 2">FL-15</strain>
    </source>
</reference>
<proteinExistence type="predicted"/>
<dbReference type="PROSITE" id="PS51257">
    <property type="entry name" value="PROKAR_LIPOPROTEIN"/>
    <property type="match status" value="1"/>
</dbReference>
<dbReference type="AlphaFoldDB" id="G2Z4F4"/>